<dbReference type="InterPro" id="IPR029039">
    <property type="entry name" value="Flavoprotein-like_sf"/>
</dbReference>
<dbReference type="PANTHER" id="PTHR10204:SF34">
    <property type="entry name" value="NAD(P)H DEHYDROGENASE [QUINONE] 1 ISOFORM 1"/>
    <property type="match status" value="1"/>
</dbReference>
<dbReference type="Proteomes" id="UP000501891">
    <property type="component" value="Chromosome"/>
</dbReference>
<keyword evidence="5" id="KW-1185">Reference proteome</keyword>
<evidence type="ECO:0000313" key="4">
    <source>
        <dbReference type="EMBL" id="QJE73775.1"/>
    </source>
</evidence>
<dbReference type="Pfam" id="PF02525">
    <property type="entry name" value="Flavodoxin_2"/>
    <property type="match status" value="1"/>
</dbReference>
<name>A0A858R8K6_9PROT</name>
<feature type="domain" description="Flavodoxin-like fold" evidence="3">
    <location>
        <begin position="3"/>
        <end position="179"/>
    </location>
</feature>
<evidence type="ECO:0000256" key="1">
    <source>
        <dbReference type="ARBA" id="ARBA00006252"/>
    </source>
</evidence>
<dbReference type="Gene3D" id="3.40.50.360">
    <property type="match status" value="1"/>
</dbReference>
<organism evidence="4 5">
    <name type="scientific">Aerophototrophica crusticola</name>
    <dbReference type="NCBI Taxonomy" id="1709002"/>
    <lineage>
        <taxon>Bacteria</taxon>
        <taxon>Pseudomonadati</taxon>
        <taxon>Pseudomonadota</taxon>
        <taxon>Alphaproteobacteria</taxon>
        <taxon>Rhodospirillales</taxon>
        <taxon>Rhodospirillaceae</taxon>
        <taxon>Aerophototrophica</taxon>
    </lineage>
</organism>
<dbReference type="GO" id="GO:0003955">
    <property type="term" value="F:NAD(P)H dehydrogenase (quinone) activity"/>
    <property type="evidence" value="ECO:0007669"/>
    <property type="project" value="TreeGrafter"/>
</dbReference>
<dbReference type="InterPro" id="IPR003680">
    <property type="entry name" value="Flavodoxin_fold"/>
</dbReference>
<evidence type="ECO:0000313" key="5">
    <source>
        <dbReference type="Proteomes" id="UP000501891"/>
    </source>
</evidence>
<dbReference type="SUPFAM" id="SSF52218">
    <property type="entry name" value="Flavoproteins"/>
    <property type="match status" value="1"/>
</dbReference>
<protein>
    <submittedName>
        <fullName evidence="4">NAD(P)H-dependent oxidoreductase</fullName>
    </submittedName>
</protein>
<dbReference type="AlphaFoldDB" id="A0A858R8K6"/>
<keyword evidence="2" id="KW-0560">Oxidoreductase</keyword>
<gene>
    <name evidence="4" type="ORF">HHL28_12325</name>
</gene>
<dbReference type="GO" id="GO:0005829">
    <property type="term" value="C:cytosol"/>
    <property type="evidence" value="ECO:0007669"/>
    <property type="project" value="TreeGrafter"/>
</dbReference>
<accession>A0A858R8K6</accession>
<evidence type="ECO:0000259" key="3">
    <source>
        <dbReference type="Pfam" id="PF02525"/>
    </source>
</evidence>
<proteinExistence type="inferred from homology"/>
<sequence>MTQILIIQGHPDPAGGHLCHALADAYAAGARAGGHEVRRVDVAGLDFPLVRSKAEWDAGLPPPSVAAVQPDLLWADHFVILYPLWLGCMPAVLKGFLEQVLRPGFAMERSSPTAWKSRMKGKSARVVITMGMPALAYRWWFGAHSLRCLKRSILGFVGISPIRDTLVGMVEGLTEAKRAAILGRMRGLGVRGV</sequence>
<evidence type="ECO:0000256" key="2">
    <source>
        <dbReference type="ARBA" id="ARBA00023002"/>
    </source>
</evidence>
<comment type="similarity">
    <text evidence="1">Belongs to the NAD(P)H dehydrogenase (quinone) family.</text>
</comment>
<dbReference type="EMBL" id="CP051775">
    <property type="protein sequence ID" value="QJE73775.1"/>
    <property type="molecule type" value="Genomic_DNA"/>
</dbReference>
<dbReference type="InterPro" id="IPR051545">
    <property type="entry name" value="NAD(P)H_dehydrogenase_qn"/>
</dbReference>
<dbReference type="KEGG" id="acru:HHL28_12325"/>
<dbReference type="PANTHER" id="PTHR10204">
    <property type="entry name" value="NAD P H OXIDOREDUCTASE-RELATED"/>
    <property type="match status" value="1"/>
</dbReference>
<reference evidence="4" key="1">
    <citation type="submission" date="2020-04" db="EMBL/GenBank/DDBJ databases">
        <title>A desert anoxygenic phototrophic bacterium fixes CO2 using RubisCO under aerobic conditions.</title>
        <authorList>
            <person name="Tang K."/>
        </authorList>
    </citation>
    <scope>NUCLEOTIDE SEQUENCE [LARGE SCALE GENOMIC DNA]</scope>
    <source>
        <strain evidence="4">MIMtkB3</strain>
    </source>
</reference>